<feature type="non-terminal residue" evidence="1">
    <location>
        <position position="1"/>
    </location>
</feature>
<name>A0A392S0Y9_9FABA</name>
<dbReference type="AlphaFoldDB" id="A0A392S0Y9"/>
<organism evidence="1 2">
    <name type="scientific">Trifolium medium</name>
    <dbReference type="NCBI Taxonomy" id="97028"/>
    <lineage>
        <taxon>Eukaryota</taxon>
        <taxon>Viridiplantae</taxon>
        <taxon>Streptophyta</taxon>
        <taxon>Embryophyta</taxon>
        <taxon>Tracheophyta</taxon>
        <taxon>Spermatophyta</taxon>
        <taxon>Magnoliopsida</taxon>
        <taxon>eudicotyledons</taxon>
        <taxon>Gunneridae</taxon>
        <taxon>Pentapetalae</taxon>
        <taxon>rosids</taxon>
        <taxon>fabids</taxon>
        <taxon>Fabales</taxon>
        <taxon>Fabaceae</taxon>
        <taxon>Papilionoideae</taxon>
        <taxon>50 kb inversion clade</taxon>
        <taxon>NPAAA clade</taxon>
        <taxon>Hologalegina</taxon>
        <taxon>IRL clade</taxon>
        <taxon>Trifolieae</taxon>
        <taxon>Trifolium</taxon>
    </lineage>
</organism>
<accession>A0A392S0Y9</accession>
<sequence length="58" mass="6863">SYAWGPATLAFCYWELTNVTIPRYKYLAGYATLLQACINHHFNSICREEDDEYEEHFP</sequence>
<dbReference type="Proteomes" id="UP000265520">
    <property type="component" value="Unassembled WGS sequence"/>
</dbReference>
<comment type="caution">
    <text evidence="1">The sequence shown here is derived from an EMBL/GenBank/DDBJ whole genome shotgun (WGS) entry which is preliminary data.</text>
</comment>
<evidence type="ECO:0000313" key="2">
    <source>
        <dbReference type="Proteomes" id="UP000265520"/>
    </source>
</evidence>
<reference evidence="1 2" key="1">
    <citation type="journal article" date="2018" name="Front. Plant Sci.">
        <title>Red Clover (Trifolium pratense) and Zigzag Clover (T. medium) - A Picture of Genomic Similarities and Differences.</title>
        <authorList>
            <person name="Dluhosova J."/>
            <person name="Istvanek J."/>
            <person name="Nedelnik J."/>
            <person name="Repkova J."/>
        </authorList>
    </citation>
    <scope>NUCLEOTIDE SEQUENCE [LARGE SCALE GENOMIC DNA]</scope>
    <source>
        <strain evidence="2">cv. 10/8</strain>
        <tissue evidence="1">Leaf</tissue>
    </source>
</reference>
<dbReference type="EMBL" id="LXQA010293397">
    <property type="protein sequence ID" value="MCI41535.1"/>
    <property type="molecule type" value="Genomic_DNA"/>
</dbReference>
<proteinExistence type="predicted"/>
<feature type="non-terminal residue" evidence="1">
    <location>
        <position position="58"/>
    </location>
</feature>
<keyword evidence="2" id="KW-1185">Reference proteome</keyword>
<protein>
    <recommendedName>
        <fullName evidence="3">Serine/threonine-protein phosphatase 7 long form-like protein</fullName>
    </recommendedName>
</protein>
<evidence type="ECO:0008006" key="3">
    <source>
        <dbReference type="Google" id="ProtNLM"/>
    </source>
</evidence>
<evidence type="ECO:0000313" key="1">
    <source>
        <dbReference type="EMBL" id="MCI41535.1"/>
    </source>
</evidence>